<dbReference type="InterPro" id="IPR012678">
    <property type="entry name" value="Ribosomal_uL23/eL15/eS24_sf"/>
</dbReference>
<keyword evidence="4" id="KW-0496">Mitochondrion</keyword>
<keyword evidence="5" id="KW-0687">Ribonucleoprotein</keyword>
<dbReference type="InterPro" id="IPR012677">
    <property type="entry name" value="Nucleotide-bd_a/b_plait_sf"/>
</dbReference>
<dbReference type="FunFam" id="3.30.70.330:FF:000284">
    <property type="entry name" value="39S ribosomal protein L23, mitochondrial"/>
    <property type="match status" value="1"/>
</dbReference>
<reference evidence="11" key="1">
    <citation type="submission" date="2013-09" db="EMBL/GenBank/DDBJ databases">
        <title>The Genome Sequence of Anopheles maculatus species B.</title>
        <authorList>
            <consortium name="The Broad Institute Genomics Platform"/>
            <person name="Neafsey D.E."/>
            <person name="Besansky N."/>
            <person name="Howell P."/>
            <person name="Walton C."/>
            <person name="Young S.K."/>
            <person name="Zeng Q."/>
            <person name="Gargeya S."/>
            <person name="Fitzgerald M."/>
            <person name="Haas B."/>
            <person name="Abouelleil A."/>
            <person name="Allen A.W."/>
            <person name="Alvarado L."/>
            <person name="Arachchi H.M."/>
            <person name="Berlin A.M."/>
            <person name="Chapman S.B."/>
            <person name="Gainer-Dewar J."/>
            <person name="Goldberg J."/>
            <person name="Griggs A."/>
            <person name="Gujja S."/>
            <person name="Hansen M."/>
            <person name="Howarth C."/>
            <person name="Imamovic A."/>
            <person name="Ireland A."/>
            <person name="Larimer J."/>
            <person name="McCowan C."/>
            <person name="Murphy C."/>
            <person name="Pearson M."/>
            <person name="Poon T.W."/>
            <person name="Priest M."/>
            <person name="Roberts A."/>
            <person name="Saif S."/>
            <person name="Shea T."/>
            <person name="Sisk P."/>
            <person name="Sykes S."/>
            <person name="Wortman J."/>
            <person name="Nusbaum C."/>
            <person name="Birren B."/>
        </authorList>
    </citation>
    <scope>NUCLEOTIDE SEQUENCE [LARGE SCALE GENOMIC DNA]</scope>
    <source>
        <strain evidence="11">maculatus3</strain>
    </source>
</reference>
<dbReference type="Pfam" id="PF00276">
    <property type="entry name" value="Ribosomal_L23"/>
    <property type="match status" value="1"/>
</dbReference>
<evidence type="ECO:0000256" key="4">
    <source>
        <dbReference type="ARBA" id="ARBA00023128"/>
    </source>
</evidence>
<dbReference type="PANTHER" id="PTHR12059">
    <property type="entry name" value="RIBOSOMAL PROTEIN L23-RELATED"/>
    <property type="match status" value="1"/>
</dbReference>
<evidence type="ECO:0000256" key="3">
    <source>
        <dbReference type="ARBA" id="ARBA00022980"/>
    </source>
</evidence>
<dbReference type="VEuPathDB" id="VectorBase:AMAM010652"/>
<keyword evidence="3" id="KW-0689">Ribosomal protein</keyword>
<dbReference type="Gene3D" id="3.30.70.330">
    <property type="match status" value="1"/>
</dbReference>
<sequence length="151" mass="17797">MSTRWYPIYQRGNPQLRVFLPNFWLKLVRSEQKQPPNVVQFACSMEMTRHDVKSYLENIYKIPVVNVRTRIALGNTKRDLVLGYITKEEDTKLAYVTLPNTMKFDFPDIFPTDAKKKIEDDKKSLDDAKKNHKKFLDKNKDRPGTPGWFSI</sequence>
<dbReference type="InterPro" id="IPR013025">
    <property type="entry name" value="Ribosomal_uL23-like"/>
</dbReference>
<feature type="compositionally biased region" description="Basic and acidic residues" evidence="9">
    <location>
        <begin position="119"/>
        <end position="143"/>
    </location>
</feature>
<dbReference type="GO" id="GO:0032543">
    <property type="term" value="P:mitochondrial translation"/>
    <property type="evidence" value="ECO:0007669"/>
    <property type="project" value="TreeGrafter"/>
</dbReference>
<dbReference type="Proteomes" id="UP000075901">
    <property type="component" value="Unassembled WGS sequence"/>
</dbReference>
<dbReference type="AlphaFoldDB" id="A0A182SP61"/>
<evidence type="ECO:0000256" key="8">
    <source>
        <dbReference type="ARBA" id="ARBA00041375"/>
    </source>
</evidence>
<evidence type="ECO:0000313" key="11">
    <source>
        <dbReference type="Proteomes" id="UP000075901"/>
    </source>
</evidence>
<reference evidence="10" key="2">
    <citation type="submission" date="2020-05" db="UniProtKB">
        <authorList>
            <consortium name="EnsemblMetazoa"/>
        </authorList>
    </citation>
    <scope>IDENTIFICATION</scope>
    <source>
        <strain evidence="10">maculatus3</strain>
    </source>
</reference>
<evidence type="ECO:0000256" key="5">
    <source>
        <dbReference type="ARBA" id="ARBA00023274"/>
    </source>
</evidence>
<organism evidence="10 11">
    <name type="scientific">Anopheles maculatus</name>
    <dbReference type="NCBI Taxonomy" id="74869"/>
    <lineage>
        <taxon>Eukaryota</taxon>
        <taxon>Metazoa</taxon>
        <taxon>Ecdysozoa</taxon>
        <taxon>Arthropoda</taxon>
        <taxon>Hexapoda</taxon>
        <taxon>Insecta</taxon>
        <taxon>Pterygota</taxon>
        <taxon>Neoptera</taxon>
        <taxon>Endopterygota</taxon>
        <taxon>Diptera</taxon>
        <taxon>Nematocera</taxon>
        <taxon>Culicoidea</taxon>
        <taxon>Culicidae</taxon>
        <taxon>Anophelinae</taxon>
        <taxon>Anopheles</taxon>
        <taxon>Anopheles maculatus group</taxon>
    </lineage>
</organism>
<evidence type="ECO:0000256" key="6">
    <source>
        <dbReference type="ARBA" id="ARBA00038782"/>
    </source>
</evidence>
<evidence type="ECO:0000256" key="1">
    <source>
        <dbReference type="ARBA" id="ARBA00004173"/>
    </source>
</evidence>
<evidence type="ECO:0000256" key="9">
    <source>
        <dbReference type="SAM" id="MobiDB-lite"/>
    </source>
</evidence>
<accession>A0A182SP61</accession>
<proteinExistence type="inferred from homology"/>
<keyword evidence="11" id="KW-1185">Reference proteome</keyword>
<comment type="similarity">
    <text evidence="2">Belongs to the universal ribosomal protein uL23 family.</text>
</comment>
<dbReference type="EnsemblMetazoa" id="AMAM010652-RA">
    <property type="protein sequence ID" value="AMAM010652-PA"/>
    <property type="gene ID" value="AMAM010652"/>
</dbReference>
<evidence type="ECO:0000256" key="2">
    <source>
        <dbReference type="ARBA" id="ARBA00006700"/>
    </source>
</evidence>
<name>A0A182SP61_9DIPT</name>
<dbReference type="GO" id="GO:0005762">
    <property type="term" value="C:mitochondrial large ribosomal subunit"/>
    <property type="evidence" value="ECO:0007669"/>
    <property type="project" value="TreeGrafter"/>
</dbReference>
<dbReference type="SUPFAM" id="SSF54189">
    <property type="entry name" value="Ribosomal proteins S24e, L23 and L15e"/>
    <property type="match status" value="1"/>
</dbReference>
<comment type="subunit">
    <text evidence="6">Component of the mitochondrial ribosome large subunit (39S) which comprises a 16S rRNA and about 50 distinct proteins.</text>
</comment>
<dbReference type="PANTHER" id="PTHR12059:SF5">
    <property type="entry name" value="LARGE RIBOSOMAL SUBUNIT PROTEIN UL23M"/>
    <property type="match status" value="1"/>
</dbReference>
<feature type="region of interest" description="Disordered" evidence="9">
    <location>
        <begin position="119"/>
        <end position="151"/>
    </location>
</feature>
<comment type="subcellular location">
    <subcellularLocation>
        <location evidence="1">Mitochondrion</location>
    </subcellularLocation>
</comment>
<evidence type="ECO:0000313" key="10">
    <source>
        <dbReference type="EnsemblMetazoa" id="AMAM010652-PA"/>
    </source>
</evidence>
<dbReference type="GO" id="GO:0003735">
    <property type="term" value="F:structural constituent of ribosome"/>
    <property type="evidence" value="ECO:0007669"/>
    <property type="project" value="InterPro"/>
</dbReference>
<evidence type="ECO:0000256" key="7">
    <source>
        <dbReference type="ARBA" id="ARBA00039977"/>
    </source>
</evidence>
<protein>
    <recommendedName>
        <fullName evidence="7">Large ribosomal subunit protein uL23m</fullName>
    </recommendedName>
    <alternativeName>
        <fullName evidence="8">39S ribosomal protein L23, mitochondrial</fullName>
    </alternativeName>
</protein>